<comment type="caution">
    <text evidence="3">The sequence shown here is derived from an EMBL/GenBank/DDBJ whole genome shotgun (WGS) entry which is preliminary data.</text>
</comment>
<dbReference type="Gene3D" id="2.60.120.10">
    <property type="entry name" value="Jelly Rolls"/>
    <property type="match status" value="1"/>
</dbReference>
<evidence type="ECO:0000313" key="3">
    <source>
        <dbReference type="EMBL" id="REE03780.1"/>
    </source>
</evidence>
<protein>
    <submittedName>
        <fullName evidence="3">UDP-2-acetamido-2,6-beta-L-arabino-hexul-4-ose reductase</fullName>
    </submittedName>
</protein>
<dbReference type="SUPFAM" id="SSF51735">
    <property type="entry name" value="NAD(P)-binding Rossmann-fold domains"/>
    <property type="match status" value="1"/>
</dbReference>
<dbReference type="AlphaFoldDB" id="A0A3D9LD25"/>
<proteinExistence type="predicted"/>
<name>A0A3D9LD25_9MICC</name>
<dbReference type="SUPFAM" id="SSF51182">
    <property type="entry name" value="RmlC-like cupins"/>
    <property type="match status" value="1"/>
</dbReference>
<dbReference type="OrthoDB" id="9801785at2"/>
<accession>A0A3D9LD25</accession>
<dbReference type="Pfam" id="PF14667">
    <property type="entry name" value="Polysacc_synt_C"/>
    <property type="match status" value="1"/>
</dbReference>
<sequence>MSIIAATGAGGFLGWHLRIRNFSRTGEDVRSIHLGDDFDLADATAAIEGTDRLVHVAGVNRGTAEEVARGNRLMARQIAETLRNAPSRPEVVVFANSIQAGNGSEYGSAKQDAARILEDACKELGLTFVDLLLPNLFGEHGKPFYNSVVATFCHLTANGEPVQVQQDKELQLMHAQVAAEALLDARASQDLDTYRTTDVTVSELAQKLSDFHEIYSRSEIPDLTDSFDRDLFNTYRSFAFEARPAQPLEPRADQRGHLVETVKSHGGEGQTFFSTTRPGVIRGQHYHLRKIERFVVLAGEASLGLRRMFSTETMTINVNGDQPQAVDMPIGWVHNICNTGTDDDVLTQFWTNEIFNPDDTDTFYQEV</sequence>
<organism evidence="3 4">
    <name type="scientific">Citricoccus muralis</name>
    <dbReference type="NCBI Taxonomy" id="169134"/>
    <lineage>
        <taxon>Bacteria</taxon>
        <taxon>Bacillati</taxon>
        <taxon>Actinomycetota</taxon>
        <taxon>Actinomycetes</taxon>
        <taxon>Micrococcales</taxon>
        <taxon>Micrococcaceae</taxon>
        <taxon>Citricoccus</taxon>
    </lineage>
</organism>
<evidence type="ECO:0000259" key="1">
    <source>
        <dbReference type="Pfam" id="PF01370"/>
    </source>
</evidence>
<dbReference type="InterPro" id="IPR014710">
    <property type="entry name" value="RmlC-like_jellyroll"/>
</dbReference>
<evidence type="ECO:0000313" key="4">
    <source>
        <dbReference type="Proteomes" id="UP000256727"/>
    </source>
</evidence>
<dbReference type="Proteomes" id="UP000256727">
    <property type="component" value="Unassembled WGS sequence"/>
</dbReference>
<dbReference type="InterPro" id="IPR029303">
    <property type="entry name" value="CapF_C"/>
</dbReference>
<feature type="domain" description="Capsular polysaccharide assembling protein CapF C-terminal" evidence="2">
    <location>
        <begin position="252"/>
        <end position="363"/>
    </location>
</feature>
<dbReference type="Pfam" id="PF01370">
    <property type="entry name" value="Epimerase"/>
    <property type="match status" value="1"/>
</dbReference>
<dbReference type="RefSeq" id="WP_115931836.1">
    <property type="nucleotide sequence ID" value="NZ_QREH01000001.1"/>
</dbReference>
<dbReference type="Gene3D" id="3.40.50.720">
    <property type="entry name" value="NAD(P)-binding Rossmann-like Domain"/>
    <property type="match status" value="1"/>
</dbReference>
<evidence type="ECO:0000259" key="2">
    <source>
        <dbReference type="Pfam" id="PF14667"/>
    </source>
</evidence>
<reference evidence="3 4" key="1">
    <citation type="submission" date="2018-07" db="EMBL/GenBank/DDBJ databases">
        <title>Sequencing the genomes of 1000 actinobacteria strains.</title>
        <authorList>
            <person name="Klenk H.-P."/>
        </authorList>
    </citation>
    <scope>NUCLEOTIDE SEQUENCE [LARGE SCALE GENOMIC DNA]</scope>
    <source>
        <strain evidence="3 4">DSM 14442</strain>
    </source>
</reference>
<dbReference type="InterPro" id="IPR011051">
    <property type="entry name" value="RmlC_Cupin_sf"/>
</dbReference>
<dbReference type="InterPro" id="IPR036291">
    <property type="entry name" value="NAD(P)-bd_dom_sf"/>
</dbReference>
<gene>
    <name evidence="3" type="ORF">C8E99_1599</name>
</gene>
<feature type="domain" description="NAD-dependent epimerase/dehydratase" evidence="1">
    <location>
        <begin position="27"/>
        <end position="183"/>
    </location>
</feature>
<keyword evidence="4" id="KW-1185">Reference proteome</keyword>
<dbReference type="InterPro" id="IPR001509">
    <property type="entry name" value="Epimerase_deHydtase"/>
</dbReference>
<dbReference type="EMBL" id="QREH01000001">
    <property type="protein sequence ID" value="REE03780.1"/>
    <property type="molecule type" value="Genomic_DNA"/>
</dbReference>